<dbReference type="SUPFAM" id="SSF52980">
    <property type="entry name" value="Restriction endonuclease-like"/>
    <property type="match status" value="1"/>
</dbReference>
<dbReference type="Proteomes" id="UP000265715">
    <property type="component" value="Unassembled WGS sequence"/>
</dbReference>
<dbReference type="EMBL" id="QXDL01000059">
    <property type="protein sequence ID" value="RIH85386.1"/>
    <property type="molecule type" value="Genomic_DNA"/>
</dbReference>
<protein>
    <recommendedName>
        <fullName evidence="3">VRR-NUC domain protein</fullName>
    </recommendedName>
</protein>
<dbReference type="InterPro" id="IPR011335">
    <property type="entry name" value="Restrct_endonuc-II-like"/>
</dbReference>
<dbReference type="InterPro" id="IPR011856">
    <property type="entry name" value="tRNA_endonuc-like_dom_sf"/>
</dbReference>
<dbReference type="AlphaFoldDB" id="A0A399EP64"/>
<evidence type="ECO:0000313" key="1">
    <source>
        <dbReference type="EMBL" id="RIH85386.1"/>
    </source>
</evidence>
<organism evidence="1 2">
    <name type="scientific">Calidithermus terrae</name>
    <dbReference type="NCBI Taxonomy" id="1408545"/>
    <lineage>
        <taxon>Bacteria</taxon>
        <taxon>Thermotogati</taxon>
        <taxon>Deinococcota</taxon>
        <taxon>Deinococci</taxon>
        <taxon>Thermales</taxon>
        <taxon>Thermaceae</taxon>
        <taxon>Calidithermus</taxon>
    </lineage>
</organism>
<evidence type="ECO:0008006" key="3">
    <source>
        <dbReference type="Google" id="ProtNLM"/>
    </source>
</evidence>
<reference evidence="1 2" key="1">
    <citation type="submission" date="2018-08" db="EMBL/GenBank/DDBJ databases">
        <title>Meiothermus terrae DSM 26712 genome sequencing project.</title>
        <authorList>
            <person name="Da Costa M.S."/>
            <person name="Albuquerque L."/>
            <person name="Raposo P."/>
            <person name="Froufe H.J.C."/>
            <person name="Barroso C.S."/>
            <person name="Egas C."/>
        </authorList>
    </citation>
    <scope>NUCLEOTIDE SEQUENCE [LARGE SCALE GENOMIC DNA]</scope>
    <source>
        <strain evidence="1 2">DSM 26712</strain>
    </source>
</reference>
<dbReference type="RefSeq" id="WP_119314836.1">
    <property type="nucleotide sequence ID" value="NZ_QXDL01000059.1"/>
</dbReference>
<keyword evidence="2" id="KW-1185">Reference proteome</keyword>
<dbReference type="GO" id="GO:0003676">
    <property type="term" value="F:nucleic acid binding"/>
    <property type="evidence" value="ECO:0007669"/>
    <property type="project" value="InterPro"/>
</dbReference>
<sequence>MAGSAPKRKGNRVERLVLEQLRAAGLEARRVPLSGSVPDYPGDLEATLPGLGRVLIEVKGRKDFKTLESWLEGRDVLILKPDRKPPLVVVELGRLLEALHRAGEGA</sequence>
<dbReference type="OrthoDB" id="34620at2"/>
<comment type="caution">
    <text evidence="1">The sequence shown here is derived from an EMBL/GenBank/DDBJ whole genome shotgun (WGS) entry which is preliminary data.</text>
</comment>
<dbReference type="Gene3D" id="3.40.1350.10">
    <property type="match status" value="1"/>
</dbReference>
<accession>A0A399EP64</accession>
<evidence type="ECO:0000313" key="2">
    <source>
        <dbReference type="Proteomes" id="UP000265715"/>
    </source>
</evidence>
<gene>
    <name evidence="1" type="ORF">Mterra_01712</name>
</gene>
<proteinExistence type="predicted"/>
<name>A0A399EP64_9DEIN</name>